<dbReference type="Proteomes" id="UP000024635">
    <property type="component" value="Unassembled WGS sequence"/>
</dbReference>
<dbReference type="EMBL" id="JARK01001467">
    <property type="protein sequence ID" value="EYB98362.1"/>
    <property type="molecule type" value="Genomic_DNA"/>
</dbReference>
<feature type="compositionally biased region" description="Polar residues" evidence="1">
    <location>
        <begin position="98"/>
        <end position="111"/>
    </location>
</feature>
<proteinExistence type="predicted"/>
<keyword evidence="3" id="KW-1185">Reference proteome</keyword>
<evidence type="ECO:0000313" key="2">
    <source>
        <dbReference type="EMBL" id="EYB98362.1"/>
    </source>
</evidence>
<protein>
    <recommendedName>
        <fullName evidence="4">DDE Tnp4 domain-containing protein</fullName>
    </recommendedName>
</protein>
<feature type="region of interest" description="Disordered" evidence="1">
    <location>
        <begin position="69"/>
        <end position="111"/>
    </location>
</feature>
<organism evidence="2 3">
    <name type="scientific">Ancylostoma ceylanicum</name>
    <dbReference type="NCBI Taxonomy" id="53326"/>
    <lineage>
        <taxon>Eukaryota</taxon>
        <taxon>Metazoa</taxon>
        <taxon>Ecdysozoa</taxon>
        <taxon>Nematoda</taxon>
        <taxon>Chromadorea</taxon>
        <taxon>Rhabditida</taxon>
        <taxon>Rhabditina</taxon>
        <taxon>Rhabditomorpha</taxon>
        <taxon>Strongyloidea</taxon>
        <taxon>Ancylostomatidae</taxon>
        <taxon>Ancylostomatinae</taxon>
        <taxon>Ancylostoma</taxon>
    </lineage>
</organism>
<evidence type="ECO:0000313" key="3">
    <source>
        <dbReference type="Proteomes" id="UP000024635"/>
    </source>
</evidence>
<gene>
    <name evidence="2" type="primary">Acey_s0131.g1574</name>
    <name evidence="2" type="ORF">Y032_0131g1574</name>
</gene>
<reference evidence="3" key="1">
    <citation type="journal article" date="2015" name="Nat. Genet.">
        <title>The genome and transcriptome of the zoonotic hookworm Ancylostoma ceylanicum identify infection-specific gene families.</title>
        <authorList>
            <person name="Schwarz E.M."/>
            <person name="Hu Y."/>
            <person name="Antoshechkin I."/>
            <person name="Miller M.M."/>
            <person name="Sternberg P.W."/>
            <person name="Aroian R.V."/>
        </authorList>
    </citation>
    <scope>NUCLEOTIDE SEQUENCE</scope>
    <source>
        <strain evidence="3">HY135</strain>
    </source>
</reference>
<sequence length="111" mass="12823">MNSRLSPFLWRWPTTKQCADFVLAWSSFGQLKRKFHALHRGLRYSPQRSSALIANAICLRNVAVRRRQPEFQDDSDSDGSENKDFEDSSDEEDKGYDSATTMHANVNNYFS</sequence>
<dbReference type="AlphaFoldDB" id="A0A016T6R4"/>
<comment type="caution">
    <text evidence="2">The sequence shown here is derived from an EMBL/GenBank/DDBJ whole genome shotgun (WGS) entry which is preliminary data.</text>
</comment>
<name>A0A016T6R4_9BILA</name>
<evidence type="ECO:0008006" key="4">
    <source>
        <dbReference type="Google" id="ProtNLM"/>
    </source>
</evidence>
<accession>A0A016T6R4</accession>
<evidence type="ECO:0000256" key="1">
    <source>
        <dbReference type="SAM" id="MobiDB-lite"/>
    </source>
</evidence>